<dbReference type="SUPFAM" id="SSF53822">
    <property type="entry name" value="Periplasmic binding protein-like I"/>
    <property type="match status" value="1"/>
</dbReference>
<keyword evidence="1" id="KW-0805">Transcription regulation</keyword>
<keyword evidence="3" id="KW-0804">Transcription</keyword>
<dbReference type="SUPFAM" id="SSF47413">
    <property type="entry name" value="lambda repressor-like DNA-binding domains"/>
    <property type="match status" value="1"/>
</dbReference>
<keyword evidence="2 5" id="KW-0238">DNA-binding</keyword>
<dbReference type="RefSeq" id="WP_205120438.1">
    <property type="nucleotide sequence ID" value="NZ_JAFBCM010000001.1"/>
</dbReference>
<gene>
    <name evidence="5" type="ORF">ACFOUW_35185</name>
</gene>
<reference evidence="6" key="1">
    <citation type="journal article" date="2019" name="Int. J. Syst. Evol. Microbiol.">
        <title>The Global Catalogue of Microorganisms (GCM) 10K type strain sequencing project: providing services to taxonomists for standard genome sequencing and annotation.</title>
        <authorList>
            <consortium name="The Broad Institute Genomics Platform"/>
            <consortium name="The Broad Institute Genome Sequencing Center for Infectious Disease"/>
            <person name="Wu L."/>
            <person name="Ma J."/>
        </authorList>
    </citation>
    <scope>NUCLEOTIDE SEQUENCE [LARGE SCALE GENOMIC DNA]</scope>
    <source>
        <strain evidence="6">CGMCC 4.7241</strain>
    </source>
</reference>
<dbReference type="CDD" id="cd01392">
    <property type="entry name" value="HTH_LacI"/>
    <property type="match status" value="1"/>
</dbReference>
<dbReference type="Proteomes" id="UP001595699">
    <property type="component" value="Unassembled WGS sequence"/>
</dbReference>
<protein>
    <submittedName>
        <fullName evidence="5">LacI family DNA-binding transcriptional regulator</fullName>
    </submittedName>
</protein>
<evidence type="ECO:0000259" key="4">
    <source>
        <dbReference type="PROSITE" id="PS50932"/>
    </source>
</evidence>
<dbReference type="InterPro" id="IPR010982">
    <property type="entry name" value="Lambda_DNA-bd_dom_sf"/>
</dbReference>
<evidence type="ECO:0000256" key="2">
    <source>
        <dbReference type="ARBA" id="ARBA00023125"/>
    </source>
</evidence>
<dbReference type="PROSITE" id="PS50932">
    <property type="entry name" value="HTH_LACI_2"/>
    <property type="match status" value="1"/>
</dbReference>
<dbReference type="PANTHER" id="PTHR30146">
    <property type="entry name" value="LACI-RELATED TRANSCRIPTIONAL REPRESSOR"/>
    <property type="match status" value="1"/>
</dbReference>
<feature type="domain" description="HTH lacI-type" evidence="4">
    <location>
        <begin position="10"/>
        <end position="64"/>
    </location>
</feature>
<dbReference type="PANTHER" id="PTHR30146:SF155">
    <property type="entry name" value="ALANINE RACEMASE"/>
    <property type="match status" value="1"/>
</dbReference>
<dbReference type="Pfam" id="PF13377">
    <property type="entry name" value="Peripla_BP_3"/>
    <property type="match status" value="1"/>
</dbReference>
<dbReference type="Gene3D" id="1.10.260.40">
    <property type="entry name" value="lambda repressor-like DNA-binding domains"/>
    <property type="match status" value="1"/>
</dbReference>
<dbReference type="GO" id="GO:0003677">
    <property type="term" value="F:DNA binding"/>
    <property type="evidence" value="ECO:0007669"/>
    <property type="project" value="UniProtKB-KW"/>
</dbReference>
<dbReference type="SMART" id="SM00354">
    <property type="entry name" value="HTH_LACI"/>
    <property type="match status" value="1"/>
</dbReference>
<dbReference type="InterPro" id="IPR028082">
    <property type="entry name" value="Peripla_BP_I"/>
</dbReference>
<dbReference type="Pfam" id="PF00356">
    <property type="entry name" value="LacI"/>
    <property type="match status" value="1"/>
</dbReference>
<dbReference type="CDD" id="cd06267">
    <property type="entry name" value="PBP1_LacI_sugar_binding-like"/>
    <property type="match status" value="1"/>
</dbReference>
<evidence type="ECO:0000313" key="6">
    <source>
        <dbReference type="Proteomes" id="UP001595699"/>
    </source>
</evidence>
<dbReference type="EMBL" id="JBHRZH010000049">
    <property type="protein sequence ID" value="MFC3766121.1"/>
    <property type="molecule type" value="Genomic_DNA"/>
</dbReference>
<organism evidence="5 6">
    <name type="scientific">Tenggerimyces flavus</name>
    <dbReference type="NCBI Taxonomy" id="1708749"/>
    <lineage>
        <taxon>Bacteria</taxon>
        <taxon>Bacillati</taxon>
        <taxon>Actinomycetota</taxon>
        <taxon>Actinomycetes</taxon>
        <taxon>Propionibacteriales</taxon>
        <taxon>Nocardioidaceae</taxon>
        <taxon>Tenggerimyces</taxon>
    </lineage>
</organism>
<proteinExistence type="predicted"/>
<name>A0ABV7YL97_9ACTN</name>
<evidence type="ECO:0000313" key="5">
    <source>
        <dbReference type="EMBL" id="MFC3766121.1"/>
    </source>
</evidence>
<comment type="caution">
    <text evidence="5">The sequence shown here is derived from an EMBL/GenBank/DDBJ whole genome shotgun (WGS) entry which is preliminary data.</text>
</comment>
<dbReference type="InterPro" id="IPR000843">
    <property type="entry name" value="HTH_LacI"/>
</dbReference>
<evidence type="ECO:0000256" key="3">
    <source>
        <dbReference type="ARBA" id="ARBA00023163"/>
    </source>
</evidence>
<sequence length="350" mass="37759">MPERERGRRLTIADVAKHAGVSKGAVSFALNGRPGVAPATRQRILEVAEELGWTPSQAARGLSVKRAFALGLVIARDPVLLGSDPFFPAFIAGVETVMAERSHSLVLQVVRDAEEEAEGYRRLARDRRVDGVFLTDLRRRDPRLKLLDDLAIPAVTLNVPDEESPHPAARLDHEPGIAQAVDHLVAQGHTNLAHVAGPEEYVHGHGRREAFQKALERHGLPPGRVEAADFTAAGGREATQRLLNTTERPTAIVYANDLMAIAGMNVAQQLGIDVPGELSVTGYDDTELAAHIHPGLTTVRTNVFAWGQVAAHMLVSLVEGNVVADVELEPPELVVRGSTSTPSTRKGQRT</sequence>
<accession>A0ABV7YL97</accession>
<dbReference type="Gene3D" id="3.40.50.2300">
    <property type="match status" value="2"/>
</dbReference>
<dbReference type="PROSITE" id="PS00356">
    <property type="entry name" value="HTH_LACI_1"/>
    <property type="match status" value="1"/>
</dbReference>
<dbReference type="InterPro" id="IPR046335">
    <property type="entry name" value="LacI/GalR-like_sensor"/>
</dbReference>
<keyword evidence="6" id="KW-1185">Reference proteome</keyword>
<evidence type="ECO:0000256" key="1">
    <source>
        <dbReference type="ARBA" id="ARBA00023015"/>
    </source>
</evidence>